<evidence type="ECO:0000313" key="9">
    <source>
        <dbReference type="Proteomes" id="UP001432322"/>
    </source>
</evidence>
<feature type="compositionally biased region" description="Acidic residues" evidence="5">
    <location>
        <begin position="45"/>
        <end position="55"/>
    </location>
</feature>
<reference evidence="8" key="1">
    <citation type="submission" date="2023-10" db="EMBL/GenBank/DDBJ databases">
        <title>Genome assembly of Pristionchus species.</title>
        <authorList>
            <person name="Yoshida K."/>
            <person name="Sommer R.J."/>
        </authorList>
    </citation>
    <scope>NUCLEOTIDE SEQUENCE</scope>
    <source>
        <strain evidence="8">RS5133</strain>
    </source>
</reference>
<dbReference type="AlphaFoldDB" id="A0AAV5USW3"/>
<protein>
    <recommendedName>
        <fullName evidence="7">ABC transmembrane type-1 domain-containing protein</fullName>
    </recommendedName>
</protein>
<dbReference type="InterPro" id="IPR039421">
    <property type="entry name" value="Type_1_exporter"/>
</dbReference>
<accession>A0AAV5USW3</accession>
<evidence type="ECO:0000256" key="4">
    <source>
        <dbReference type="ARBA" id="ARBA00023136"/>
    </source>
</evidence>
<evidence type="ECO:0000259" key="7">
    <source>
        <dbReference type="PROSITE" id="PS50929"/>
    </source>
</evidence>
<dbReference type="InterPro" id="IPR036640">
    <property type="entry name" value="ABC1_TM_sf"/>
</dbReference>
<dbReference type="PANTHER" id="PTHR24221:SF617">
    <property type="entry name" value="P-GLYCOPROTEIN RELATED"/>
    <property type="match status" value="1"/>
</dbReference>
<proteinExistence type="predicted"/>
<dbReference type="EMBL" id="BTSY01000001">
    <property type="protein sequence ID" value="GMT09325.1"/>
    <property type="molecule type" value="Genomic_DNA"/>
</dbReference>
<feature type="region of interest" description="Disordered" evidence="5">
    <location>
        <begin position="36"/>
        <end position="55"/>
    </location>
</feature>
<dbReference type="InterPro" id="IPR027417">
    <property type="entry name" value="P-loop_NTPase"/>
</dbReference>
<evidence type="ECO:0000256" key="5">
    <source>
        <dbReference type="SAM" id="MobiDB-lite"/>
    </source>
</evidence>
<keyword evidence="9" id="KW-1185">Reference proteome</keyword>
<feature type="transmembrane region" description="Helical" evidence="6">
    <location>
        <begin position="130"/>
        <end position="148"/>
    </location>
</feature>
<comment type="subcellular location">
    <subcellularLocation>
        <location evidence="1">Membrane</location>
        <topology evidence="1">Multi-pass membrane protein</topology>
    </subcellularLocation>
</comment>
<comment type="caution">
    <text evidence="8">The sequence shown here is derived from an EMBL/GenBank/DDBJ whole genome shotgun (WGS) entry which is preliminary data.</text>
</comment>
<evidence type="ECO:0000313" key="8">
    <source>
        <dbReference type="EMBL" id="GMT09325.1"/>
    </source>
</evidence>
<gene>
    <name evidence="8" type="ORF">PFISCL1PPCAC_622</name>
</gene>
<feature type="non-terminal residue" evidence="8">
    <location>
        <position position="221"/>
    </location>
</feature>
<dbReference type="GO" id="GO:0005524">
    <property type="term" value="F:ATP binding"/>
    <property type="evidence" value="ECO:0007669"/>
    <property type="project" value="InterPro"/>
</dbReference>
<name>A0AAV5USW3_9BILA</name>
<dbReference type="Gene3D" id="1.20.1560.10">
    <property type="entry name" value="ABC transporter type 1, transmembrane domain"/>
    <property type="match status" value="1"/>
</dbReference>
<keyword evidence="3 6" id="KW-1133">Transmembrane helix</keyword>
<feature type="domain" description="ABC transmembrane type-1" evidence="7">
    <location>
        <begin position="95"/>
        <end position="221"/>
    </location>
</feature>
<sequence length="221" mass="25273">DQVIVMKEGEVIERGGYDELRTEPNGIFAKMIREQEVERRKSRDENEEESEDSFEEMDVEVTDEEIIYEKIREDDFPSIKGGFLTLLLRHKFKTFVVILLGILKGIANPLLSARYFFVIGSLEEDNYETLLIWLVVGTMSVGIYHFIVQFISHPICQYIGETVMNDLRVSSLRSLLNRPISYFDRSSSSPSSCSLLLSQQSPMATALIDHKLSVVVDGFFS</sequence>
<evidence type="ECO:0000256" key="6">
    <source>
        <dbReference type="SAM" id="Phobius"/>
    </source>
</evidence>
<dbReference type="InterPro" id="IPR011527">
    <property type="entry name" value="ABC1_TM_dom"/>
</dbReference>
<keyword evidence="4 6" id="KW-0472">Membrane</keyword>
<keyword evidence="2 6" id="KW-0812">Transmembrane</keyword>
<feature type="transmembrane region" description="Helical" evidence="6">
    <location>
        <begin position="95"/>
        <end position="118"/>
    </location>
</feature>
<dbReference type="Gene3D" id="3.40.50.300">
    <property type="entry name" value="P-loop containing nucleotide triphosphate hydrolases"/>
    <property type="match status" value="1"/>
</dbReference>
<dbReference type="PROSITE" id="PS50929">
    <property type="entry name" value="ABC_TM1F"/>
    <property type="match status" value="1"/>
</dbReference>
<dbReference type="SUPFAM" id="SSF90123">
    <property type="entry name" value="ABC transporter transmembrane region"/>
    <property type="match status" value="1"/>
</dbReference>
<dbReference type="PANTHER" id="PTHR24221">
    <property type="entry name" value="ATP-BINDING CASSETTE SUB-FAMILY B"/>
    <property type="match status" value="1"/>
</dbReference>
<evidence type="ECO:0000256" key="3">
    <source>
        <dbReference type="ARBA" id="ARBA00022989"/>
    </source>
</evidence>
<dbReference type="Proteomes" id="UP001432322">
    <property type="component" value="Unassembled WGS sequence"/>
</dbReference>
<dbReference type="Pfam" id="PF00664">
    <property type="entry name" value="ABC_membrane"/>
    <property type="match status" value="1"/>
</dbReference>
<dbReference type="GO" id="GO:0016020">
    <property type="term" value="C:membrane"/>
    <property type="evidence" value="ECO:0007669"/>
    <property type="project" value="UniProtKB-SubCell"/>
</dbReference>
<dbReference type="GO" id="GO:0140359">
    <property type="term" value="F:ABC-type transporter activity"/>
    <property type="evidence" value="ECO:0007669"/>
    <property type="project" value="InterPro"/>
</dbReference>
<evidence type="ECO:0000256" key="1">
    <source>
        <dbReference type="ARBA" id="ARBA00004141"/>
    </source>
</evidence>
<evidence type="ECO:0000256" key="2">
    <source>
        <dbReference type="ARBA" id="ARBA00022692"/>
    </source>
</evidence>
<feature type="non-terminal residue" evidence="8">
    <location>
        <position position="1"/>
    </location>
</feature>
<organism evidence="8 9">
    <name type="scientific">Pristionchus fissidentatus</name>
    <dbReference type="NCBI Taxonomy" id="1538716"/>
    <lineage>
        <taxon>Eukaryota</taxon>
        <taxon>Metazoa</taxon>
        <taxon>Ecdysozoa</taxon>
        <taxon>Nematoda</taxon>
        <taxon>Chromadorea</taxon>
        <taxon>Rhabditida</taxon>
        <taxon>Rhabditina</taxon>
        <taxon>Diplogasteromorpha</taxon>
        <taxon>Diplogasteroidea</taxon>
        <taxon>Neodiplogasteridae</taxon>
        <taxon>Pristionchus</taxon>
    </lineage>
</organism>